<gene>
    <name evidence="2" type="ORF">ANCCAN_24255</name>
</gene>
<dbReference type="InterPro" id="IPR000182">
    <property type="entry name" value="GNAT_dom"/>
</dbReference>
<feature type="domain" description="N-acetyltransferase" evidence="1">
    <location>
        <begin position="8"/>
        <end position="150"/>
    </location>
</feature>
<dbReference type="SUPFAM" id="SSF55729">
    <property type="entry name" value="Acyl-CoA N-acyltransferases (Nat)"/>
    <property type="match status" value="1"/>
</dbReference>
<reference evidence="2 3" key="1">
    <citation type="submission" date="2014-10" db="EMBL/GenBank/DDBJ databases">
        <title>Draft genome of the hookworm Ancylostoma caninum.</title>
        <authorList>
            <person name="Mitreva M."/>
        </authorList>
    </citation>
    <scope>NUCLEOTIDE SEQUENCE [LARGE SCALE GENOMIC DNA]</scope>
    <source>
        <strain evidence="2 3">Baltimore</strain>
    </source>
</reference>
<dbReference type="InterPro" id="IPR016181">
    <property type="entry name" value="Acyl_CoA_acyltransferase"/>
</dbReference>
<organism evidence="2 3">
    <name type="scientific">Ancylostoma caninum</name>
    <name type="common">Dog hookworm</name>
    <dbReference type="NCBI Taxonomy" id="29170"/>
    <lineage>
        <taxon>Eukaryota</taxon>
        <taxon>Metazoa</taxon>
        <taxon>Ecdysozoa</taxon>
        <taxon>Nematoda</taxon>
        <taxon>Chromadorea</taxon>
        <taxon>Rhabditida</taxon>
        <taxon>Rhabditina</taxon>
        <taxon>Rhabditomorpha</taxon>
        <taxon>Strongyloidea</taxon>
        <taxon>Ancylostomatidae</taxon>
        <taxon>Ancylostomatinae</taxon>
        <taxon>Ancylostoma</taxon>
    </lineage>
</organism>
<dbReference type="OrthoDB" id="6418983at2759"/>
<dbReference type="PROSITE" id="PS51186">
    <property type="entry name" value="GNAT"/>
    <property type="match status" value="1"/>
</dbReference>
<dbReference type="PANTHER" id="PTHR47408">
    <property type="entry name" value="PROTEIN CBG01304-RELATED"/>
    <property type="match status" value="1"/>
</dbReference>
<proteinExistence type="predicted"/>
<dbReference type="Gene3D" id="3.40.630.30">
    <property type="match status" value="1"/>
</dbReference>
<keyword evidence="2" id="KW-0808">Transferase</keyword>
<protein>
    <submittedName>
        <fullName evidence="2">Acetyltransferase, GNAT family</fullName>
    </submittedName>
</protein>
<name>A0A368FEI6_ANCCA</name>
<keyword evidence="3" id="KW-1185">Reference proteome</keyword>
<sequence>MTRCLDQVNIVLNPDVKYFAQIMHKIAETEGWALNVEDYTTWLNSFEKFWFFAAIDKETDETIGSVTMAFDRSVSEKEDENLYSVGMYYVREEWRGSGVGSALFEKIMNIGNGSNMALHGALKMAPKYASKYGFDKMPNYTHEFASIPVENLVIPDADTRYTLKDLKDIDEDKLLAYDAVICQRRRAKYLHNFITTANCSGKVALDHSGNIVGFCSVRSVLANYLSTAPLYADNEDVARSLLAEVLPMIKDIKKYKSFVSLYPPTNKEAHSLFLSLSGDHTIFTPYTQCAFTKKVLPIPEEKVFGVLECANSFV</sequence>
<dbReference type="Pfam" id="PF06852">
    <property type="entry name" value="DUF1248"/>
    <property type="match status" value="1"/>
</dbReference>
<dbReference type="Gene3D" id="3.40.630.90">
    <property type="match status" value="1"/>
</dbReference>
<dbReference type="EMBL" id="JOJR01001709">
    <property type="protein sequence ID" value="RCN29978.1"/>
    <property type="molecule type" value="Genomic_DNA"/>
</dbReference>
<evidence type="ECO:0000259" key="1">
    <source>
        <dbReference type="PROSITE" id="PS51186"/>
    </source>
</evidence>
<dbReference type="PANTHER" id="PTHR47408:SF1">
    <property type="entry name" value="N-ACETYLTRANSFERASE DOMAIN-CONTAINING PROTEIN"/>
    <property type="match status" value="1"/>
</dbReference>
<dbReference type="STRING" id="29170.A0A368FEI6"/>
<evidence type="ECO:0000313" key="3">
    <source>
        <dbReference type="Proteomes" id="UP000252519"/>
    </source>
</evidence>
<dbReference type="AlphaFoldDB" id="A0A368FEI6"/>
<accession>A0A368FEI6</accession>
<dbReference type="CDD" id="cd04301">
    <property type="entry name" value="NAT_SF"/>
    <property type="match status" value="1"/>
</dbReference>
<dbReference type="InterPro" id="IPR009658">
    <property type="entry name" value="DUF1248"/>
</dbReference>
<dbReference type="GO" id="GO:0016747">
    <property type="term" value="F:acyltransferase activity, transferring groups other than amino-acyl groups"/>
    <property type="evidence" value="ECO:0007669"/>
    <property type="project" value="InterPro"/>
</dbReference>
<comment type="caution">
    <text evidence="2">The sequence shown here is derived from an EMBL/GenBank/DDBJ whole genome shotgun (WGS) entry which is preliminary data.</text>
</comment>
<evidence type="ECO:0000313" key="2">
    <source>
        <dbReference type="EMBL" id="RCN29978.1"/>
    </source>
</evidence>
<dbReference type="Proteomes" id="UP000252519">
    <property type="component" value="Unassembled WGS sequence"/>
</dbReference>